<accession>A0A7W8MTJ4</accession>
<protein>
    <submittedName>
        <fullName evidence="2">Uncharacterized protein</fullName>
    </submittedName>
</protein>
<feature type="region of interest" description="Disordered" evidence="1">
    <location>
        <begin position="65"/>
        <end position="93"/>
    </location>
</feature>
<dbReference type="EMBL" id="JACHDY010000010">
    <property type="protein sequence ID" value="MBB5319527.1"/>
    <property type="molecule type" value="Genomic_DNA"/>
</dbReference>
<dbReference type="Proteomes" id="UP000568106">
    <property type="component" value="Unassembled WGS sequence"/>
</dbReference>
<comment type="caution">
    <text evidence="2">The sequence shown here is derived from an EMBL/GenBank/DDBJ whole genome shotgun (WGS) entry which is preliminary data.</text>
</comment>
<name>A0A7W8MTJ4_9BACT</name>
<evidence type="ECO:0000313" key="3">
    <source>
        <dbReference type="Proteomes" id="UP000568106"/>
    </source>
</evidence>
<evidence type="ECO:0000313" key="2">
    <source>
        <dbReference type="EMBL" id="MBB5319527.1"/>
    </source>
</evidence>
<evidence type="ECO:0000256" key="1">
    <source>
        <dbReference type="SAM" id="MobiDB-lite"/>
    </source>
</evidence>
<sequence length="173" mass="19519">MSAISGSGCLMRTLKDADQRPSVPGRTPPNLLASMLSRGAIYDREPKTDSVDFFGTYKRLKERLSNGGRHSTADVDHTNMNKPLGLDNRDLDPSWSKSERRRLSGVEQKVIDSLPSFAQSRTRQAACSTILFRDAQQRCSVWPVFVCRRRESSIPVMSWNSAYISCRSYLRSN</sequence>
<proteinExistence type="predicted"/>
<reference evidence="2" key="1">
    <citation type="submission" date="2020-08" db="EMBL/GenBank/DDBJ databases">
        <title>Genomic Encyclopedia of Type Strains, Phase IV (KMG-V): Genome sequencing to study the core and pangenomes of soil and plant-associated prokaryotes.</title>
        <authorList>
            <person name="Whitman W."/>
        </authorList>
    </citation>
    <scope>NUCLEOTIDE SEQUENCE [LARGE SCALE GENOMIC DNA]</scope>
    <source>
        <strain evidence="2">M8UP27</strain>
    </source>
</reference>
<keyword evidence="3" id="KW-1185">Reference proteome</keyword>
<dbReference type="AlphaFoldDB" id="A0A7W8MTJ4"/>
<gene>
    <name evidence="2" type="ORF">HDF09_004236</name>
</gene>
<organism evidence="2 3">
    <name type="scientific">Tunturiibacter empetritectus</name>
    <dbReference type="NCBI Taxonomy" id="3069691"/>
    <lineage>
        <taxon>Bacteria</taxon>
        <taxon>Pseudomonadati</taxon>
        <taxon>Acidobacteriota</taxon>
        <taxon>Terriglobia</taxon>
        <taxon>Terriglobales</taxon>
        <taxon>Acidobacteriaceae</taxon>
        <taxon>Tunturiibacter</taxon>
    </lineage>
</organism>